<dbReference type="Proteomes" id="UP001328107">
    <property type="component" value="Unassembled WGS sequence"/>
</dbReference>
<dbReference type="InterPro" id="IPR008974">
    <property type="entry name" value="TRAF-like"/>
</dbReference>
<keyword evidence="3" id="KW-1185">Reference proteome</keyword>
<evidence type="ECO:0000259" key="1">
    <source>
        <dbReference type="PROSITE" id="PS50144"/>
    </source>
</evidence>
<evidence type="ECO:0000313" key="2">
    <source>
        <dbReference type="EMBL" id="GMR30841.1"/>
    </source>
</evidence>
<protein>
    <recommendedName>
        <fullName evidence="1">MATH domain-containing protein</fullName>
    </recommendedName>
</protein>
<feature type="non-terminal residue" evidence="2">
    <location>
        <position position="90"/>
    </location>
</feature>
<feature type="domain" description="MATH" evidence="1">
    <location>
        <begin position="1"/>
        <end position="49"/>
    </location>
</feature>
<feature type="non-terminal residue" evidence="2">
    <location>
        <position position="1"/>
    </location>
</feature>
<dbReference type="EMBL" id="BTRK01000001">
    <property type="protein sequence ID" value="GMR30841.1"/>
    <property type="molecule type" value="Genomic_DNA"/>
</dbReference>
<name>A0AAN4YYZ8_9BILA</name>
<accession>A0AAN4YYZ8</accession>
<dbReference type="AlphaFoldDB" id="A0AAN4YYZ8"/>
<gene>
    <name evidence="2" type="ORF">PMAYCL1PPCAC_01036</name>
</gene>
<sequence>VDGERKELDDTFRHGHTKCGFDDFVSWDDLMDEKQDFMVYESGMICIDVRLTISNIKGISPSIDFTSPDDSRHDVALMFNGEKLFACKQV</sequence>
<dbReference type="Gene3D" id="2.60.210.10">
    <property type="entry name" value="Apoptosis, Tumor Necrosis Factor Receptor Associated Protein 2, Chain A"/>
    <property type="match status" value="1"/>
</dbReference>
<dbReference type="InterPro" id="IPR002083">
    <property type="entry name" value="MATH/TRAF_dom"/>
</dbReference>
<evidence type="ECO:0000313" key="3">
    <source>
        <dbReference type="Proteomes" id="UP001328107"/>
    </source>
</evidence>
<organism evidence="2 3">
    <name type="scientific">Pristionchus mayeri</name>
    <dbReference type="NCBI Taxonomy" id="1317129"/>
    <lineage>
        <taxon>Eukaryota</taxon>
        <taxon>Metazoa</taxon>
        <taxon>Ecdysozoa</taxon>
        <taxon>Nematoda</taxon>
        <taxon>Chromadorea</taxon>
        <taxon>Rhabditida</taxon>
        <taxon>Rhabditina</taxon>
        <taxon>Diplogasteromorpha</taxon>
        <taxon>Diplogasteroidea</taxon>
        <taxon>Neodiplogasteridae</taxon>
        <taxon>Pristionchus</taxon>
    </lineage>
</organism>
<proteinExistence type="predicted"/>
<reference evidence="3" key="1">
    <citation type="submission" date="2022-10" db="EMBL/GenBank/DDBJ databases">
        <title>Genome assembly of Pristionchus species.</title>
        <authorList>
            <person name="Yoshida K."/>
            <person name="Sommer R.J."/>
        </authorList>
    </citation>
    <scope>NUCLEOTIDE SEQUENCE [LARGE SCALE GENOMIC DNA]</scope>
    <source>
        <strain evidence="3">RS5460</strain>
    </source>
</reference>
<dbReference type="PROSITE" id="PS50144">
    <property type="entry name" value="MATH"/>
    <property type="match status" value="1"/>
</dbReference>
<comment type="caution">
    <text evidence="2">The sequence shown here is derived from an EMBL/GenBank/DDBJ whole genome shotgun (WGS) entry which is preliminary data.</text>
</comment>